<proteinExistence type="predicted"/>
<feature type="signal peptide" evidence="1">
    <location>
        <begin position="1"/>
        <end position="26"/>
    </location>
</feature>
<protein>
    <submittedName>
        <fullName evidence="2">Uncharacterized protein</fullName>
    </submittedName>
</protein>
<keyword evidence="1" id="KW-0732">Signal</keyword>
<sequence length="203" mass="20168">MVKVNIVRPTVLAVLLALGACNMAMAKGLPHHVDVADALADDETCQMHGESCAFNALQLRATSQTVGASEENVSVVGGSCKVPQCGCTPACITANNGGCTQGCGSYMDCSHPGCACAPACYPPAGPGCPKGCGGNSITGLDTCMVPQCGCTPACITANNGGCTQGCGSYMDCSHPGCACAPACYPPAGPGCPMGCGTRSLKFM</sequence>
<dbReference type="PROSITE" id="PS51257">
    <property type="entry name" value="PROKAR_LIPOPROTEIN"/>
    <property type="match status" value="1"/>
</dbReference>
<dbReference type="EMBL" id="HBGW01026951">
    <property type="protein sequence ID" value="CAD9545149.1"/>
    <property type="molecule type" value="Transcribed_RNA"/>
</dbReference>
<name>A0A7S2JFK4_9DINO</name>
<accession>A0A7S2JFK4</accession>
<organism evidence="2">
    <name type="scientific">Zooxanthella nutricula</name>
    <dbReference type="NCBI Taxonomy" id="1333877"/>
    <lineage>
        <taxon>Eukaryota</taxon>
        <taxon>Sar</taxon>
        <taxon>Alveolata</taxon>
        <taxon>Dinophyceae</taxon>
        <taxon>Peridiniales</taxon>
        <taxon>Peridiniales incertae sedis</taxon>
        <taxon>Zooxanthella</taxon>
    </lineage>
</organism>
<reference evidence="2" key="1">
    <citation type="submission" date="2021-01" db="EMBL/GenBank/DDBJ databases">
        <authorList>
            <person name="Corre E."/>
            <person name="Pelletier E."/>
            <person name="Niang G."/>
            <person name="Scheremetjew M."/>
            <person name="Finn R."/>
            <person name="Kale V."/>
            <person name="Holt S."/>
            <person name="Cochrane G."/>
            <person name="Meng A."/>
            <person name="Brown T."/>
            <person name="Cohen L."/>
        </authorList>
    </citation>
    <scope>NUCLEOTIDE SEQUENCE</scope>
    <source>
        <strain evidence="2">RCC3387</strain>
    </source>
</reference>
<evidence type="ECO:0000313" key="2">
    <source>
        <dbReference type="EMBL" id="CAD9545149.1"/>
    </source>
</evidence>
<feature type="chain" id="PRO_5030827931" evidence="1">
    <location>
        <begin position="27"/>
        <end position="203"/>
    </location>
</feature>
<gene>
    <name evidence="2" type="ORF">BRAN1462_LOCUS17149</name>
</gene>
<evidence type="ECO:0000256" key="1">
    <source>
        <dbReference type="SAM" id="SignalP"/>
    </source>
</evidence>
<dbReference type="AlphaFoldDB" id="A0A7S2JFK4"/>